<dbReference type="Pfam" id="PF20160">
    <property type="entry name" value="C-JID"/>
    <property type="match status" value="1"/>
</dbReference>
<reference evidence="5 6" key="1">
    <citation type="journal article" date="2019" name="G3 (Bethesda)">
        <title>Sequencing of a Wild Apple (Malus baccata) Genome Unravels the Differences Between Cultivated and Wild Apple Species Regarding Disease Resistance and Cold Tolerance.</title>
        <authorList>
            <person name="Chen X."/>
        </authorList>
    </citation>
    <scope>NUCLEOTIDE SEQUENCE [LARGE SCALE GENOMIC DNA]</scope>
    <source>
        <strain evidence="6">cv. Shandingzi</strain>
        <tissue evidence="5">Leaves</tissue>
    </source>
</reference>
<name>A0A540K7T4_MALBA</name>
<organism evidence="5 6">
    <name type="scientific">Malus baccata</name>
    <name type="common">Siberian crab apple</name>
    <name type="synonym">Pyrus baccata</name>
    <dbReference type="NCBI Taxonomy" id="106549"/>
    <lineage>
        <taxon>Eukaryota</taxon>
        <taxon>Viridiplantae</taxon>
        <taxon>Streptophyta</taxon>
        <taxon>Embryophyta</taxon>
        <taxon>Tracheophyta</taxon>
        <taxon>Spermatophyta</taxon>
        <taxon>Magnoliopsida</taxon>
        <taxon>eudicotyledons</taxon>
        <taxon>Gunneridae</taxon>
        <taxon>Pentapetalae</taxon>
        <taxon>rosids</taxon>
        <taxon>fabids</taxon>
        <taxon>Rosales</taxon>
        <taxon>Rosaceae</taxon>
        <taxon>Amygdaloideae</taxon>
        <taxon>Maleae</taxon>
        <taxon>Malus</taxon>
    </lineage>
</organism>
<keyword evidence="1" id="KW-0433">Leucine-rich repeat</keyword>
<feature type="compositionally biased region" description="Basic and acidic residues" evidence="3">
    <location>
        <begin position="235"/>
        <end position="245"/>
    </location>
</feature>
<dbReference type="InterPro" id="IPR045344">
    <property type="entry name" value="C-JID"/>
</dbReference>
<dbReference type="EMBL" id="VIEB01001873">
    <property type="protein sequence ID" value="TQD70284.1"/>
    <property type="molecule type" value="Genomic_DNA"/>
</dbReference>
<evidence type="ECO:0000256" key="2">
    <source>
        <dbReference type="ARBA" id="ARBA00022737"/>
    </source>
</evidence>
<accession>A0A540K7T4</accession>
<feature type="region of interest" description="Disordered" evidence="3">
    <location>
        <begin position="235"/>
        <end position="270"/>
    </location>
</feature>
<evidence type="ECO:0000313" key="5">
    <source>
        <dbReference type="EMBL" id="TQD70284.1"/>
    </source>
</evidence>
<sequence>MLSRLQANGCKSLKTVSSSRTAITQCWNRYELLREQLNFSNCGRLGYDARSSIMVDAQLRIMRVATASSKLEEEDYEKYSGPLVTILCPGDEIPNWFVHQNEGASINVRLPANWFREGFLGFALSFVASILFAPDVKFECMYNFKTGEGESHEINCYFNLEINDEGICHYSYLQHVFVLYKDLEYEERTKWSSAFYDRVTEVSVHFWQERGFRTVEKCGMCLLYAEDAEKLKCDVMSRQEQDEHAPSGSGDPEASGSNEYEEASGSDDSE</sequence>
<feature type="domain" description="C-JID" evidence="4">
    <location>
        <begin position="88"/>
        <end position="229"/>
    </location>
</feature>
<evidence type="ECO:0000256" key="1">
    <source>
        <dbReference type="ARBA" id="ARBA00022614"/>
    </source>
</evidence>
<evidence type="ECO:0000313" key="6">
    <source>
        <dbReference type="Proteomes" id="UP000315295"/>
    </source>
</evidence>
<evidence type="ECO:0000259" key="4">
    <source>
        <dbReference type="Pfam" id="PF20160"/>
    </source>
</evidence>
<gene>
    <name evidence="5" type="ORF">C1H46_044183</name>
</gene>
<protein>
    <recommendedName>
        <fullName evidence="4">C-JID domain-containing protein</fullName>
    </recommendedName>
</protein>
<keyword evidence="2" id="KW-0677">Repeat</keyword>
<keyword evidence="6" id="KW-1185">Reference proteome</keyword>
<dbReference type="Proteomes" id="UP000315295">
    <property type="component" value="Unassembled WGS sequence"/>
</dbReference>
<feature type="compositionally biased region" description="Acidic residues" evidence="3">
    <location>
        <begin position="259"/>
        <end position="270"/>
    </location>
</feature>
<evidence type="ECO:0000256" key="3">
    <source>
        <dbReference type="SAM" id="MobiDB-lite"/>
    </source>
</evidence>
<comment type="caution">
    <text evidence="5">The sequence shown here is derived from an EMBL/GenBank/DDBJ whole genome shotgun (WGS) entry which is preliminary data.</text>
</comment>
<dbReference type="AlphaFoldDB" id="A0A540K7T4"/>
<proteinExistence type="predicted"/>